<dbReference type="InterPro" id="IPR046673">
    <property type="entry name" value="ToxA_N"/>
</dbReference>
<reference evidence="3 4" key="1">
    <citation type="submission" date="2016-10" db="EMBL/GenBank/DDBJ databases">
        <title>Comparative genome analysis of multiple Pseudomonas spp. focuses on biocontrol and plant growth promoting traits.</title>
        <authorList>
            <person name="Tao X.-Y."/>
            <person name="Taylor C.G."/>
        </authorList>
    </citation>
    <scope>NUCLEOTIDE SEQUENCE [LARGE SCALE GENOMIC DNA]</scope>
    <source>
        <strain evidence="3 4">38D7</strain>
    </source>
</reference>
<organism evidence="3 4">
    <name type="scientific">Pseudomonas brassicacearum</name>
    <dbReference type="NCBI Taxonomy" id="930166"/>
    <lineage>
        <taxon>Bacteria</taxon>
        <taxon>Pseudomonadati</taxon>
        <taxon>Pseudomonadota</taxon>
        <taxon>Gammaproteobacteria</taxon>
        <taxon>Pseudomonadales</taxon>
        <taxon>Pseudomonadaceae</taxon>
        <taxon>Pseudomonas</taxon>
    </lineage>
</organism>
<evidence type="ECO:0000259" key="2">
    <source>
        <dbReference type="Pfam" id="PF20178"/>
    </source>
</evidence>
<gene>
    <name evidence="3" type="ORF">BK660_09565</name>
</gene>
<dbReference type="Proteomes" id="UP000285636">
    <property type="component" value="Unassembled WGS sequence"/>
</dbReference>
<comment type="caution">
    <text evidence="3">The sequence shown here is derived from an EMBL/GenBank/DDBJ whole genome shotgun (WGS) entry which is preliminary data.</text>
</comment>
<evidence type="ECO:0000313" key="3">
    <source>
        <dbReference type="EMBL" id="RON21818.1"/>
    </source>
</evidence>
<feature type="compositionally biased region" description="Basic and acidic residues" evidence="1">
    <location>
        <begin position="1260"/>
        <end position="1275"/>
    </location>
</feature>
<feature type="domain" description="Dermonecrotic toxin N-terminal" evidence="2">
    <location>
        <begin position="377"/>
        <end position="609"/>
    </location>
</feature>
<proteinExistence type="predicted"/>
<evidence type="ECO:0000256" key="1">
    <source>
        <dbReference type="SAM" id="MobiDB-lite"/>
    </source>
</evidence>
<sequence>MSNNTSLPQNDSTPLVETSDLVGLTSHGPTLSKVASHLLRQAMETAWPELQIDPENAFVGTPRWLMVDDHVEAGPTGFESLTLALMRQGLYGTTANYLEGEHFLTLEPDSKNPVHLAVCIEDIAKMLNDSASILFIEAQARQLAFWNAKGHAIPRWQELSDTLRKALNVQKVKGWDADECAMAREVFSAPDKTARKNVNNEFSAIQACLLDIDTVENDISRHLLIGGALVLKATHRKRQLLVMYTIERAYESFSSMEELGNSLPARLEEQRSGRALTWRFYEPEGNIFDHMAWALVSSQMDAIDSLRFIEAPADEVAPETGLDLDLDLDEKARFLQLNKAIPDWLRNASSEDIQDYGRYISALGKLYRQPDSQLASAEIPSITDYAQRRMREAIIADPRAVGAANLALDDLRIKITNSFTADNFTLPNPHDQRIETLADFALENEAPYMATVSFTGGETVPDWLTAEFLTTVSARVDIGKAYPELIKPKLLEDPVASRRQENFYRAQLRSMLPLQALEARFKPETGVDERGYRYICELLDPDVATKTVALYPLTMTPQHRLISSSDTVDNMFIISPRDAHSGPCLLYRPMLDEPLLQYPSRQNLLYALHQPGDLRDTVLAWLPDKHLSFEYAQSVFPTGLPSPWLIAEQFVNPLQRADKFGRVVFENVEITGDILSALFKSNARMLVNLADRQSSSNAERRWSVLKDSGWALFNVASNVLSGAVGTAVWVWQTINQIQQALDAHEQDDRFIEWTSVSDILLAIGIILSHHAVMRRRRVSSKPRIEQLSREKAEESLVEPEAVTLNPAPLAPDLPSSHLSSLELAGSVPRRTPTALGAYLDTLKVAAPDISSTNVTKVKGAPPHFYQHNFRNYAQVGERWFYVDVKGDDEIHIVYPDQPERNGPMLMDNGQGQWVLDLRLRLRGGAGNAFSRHQEAADEQRRSHLEEALSSFKSQEKAKETELKTLHASIGQANAENYDQRTAAYMEKLEATIGEYRQALEQLREWRTLGGTENYREDLLRMSVVLEKNLSLWFVLKRSRYAQVTQVLTSGQQNQPVARPTFVDNVQKASDIGDEMIEKLTLFASTLEDMHAAGRPGIERAMQIRKLAPSFTVLDIKANEIGMAQELCLNEQASPLMQQARNAVGHIAVSAAKAAIQVADLMKVEGEHSDLQAQIEELNSLVETFAGADQRIQELPGTYPGLVKQTRLDHLQSLIDEFAQLAQNRLQALLPEPEPMPVQAPVERVHPGTSRQPIKVRKTRPRDCGKNEPQKPKEEALGSFTPAVYRQPVPVLDDTGTIEAGIELNLDTAPFIERIRKDALLPRRIPADIQDVFDQQALKLEQTASSVDQAVINSRKDEASPLPVATLSRDLRAGASRLRKEGVSVRADLYTRHKPTQSIFKWMHENGQLAISRDRRGRVQTRGLGDFFQEYRIFDNSHNKPLWVAHFHYETLSSPASTPTAAHLKVSDDYLKTLPLDQQLALTTFEPIDGVFRKLEDPALRKLFLDLEPQTNTAT</sequence>
<name>A0A423I8L1_9PSED</name>
<evidence type="ECO:0000313" key="4">
    <source>
        <dbReference type="Proteomes" id="UP000285636"/>
    </source>
</evidence>
<dbReference type="Pfam" id="PF20178">
    <property type="entry name" value="ToxA_N"/>
    <property type="match status" value="1"/>
</dbReference>
<accession>A0A423I8L1</accession>
<protein>
    <recommendedName>
        <fullName evidence="2">Dermonecrotic toxin N-terminal domain-containing protein</fullName>
    </recommendedName>
</protein>
<feature type="region of interest" description="Disordered" evidence="1">
    <location>
        <begin position="1237"/>
        <end position="1276"/>
    </location>
</feature>
<dbReference type="EMBL" id="MOBK01000004">
    <property type="protein sequence ID" value="RON21818.1"/>
    <property type="molecule type" value="Genomic_DNA"/>
</dbReference>